<name>A0A5M6IJT3_9PROT</name>
<protein>
    <submittedName>
        <fullName evidence="1">Uncharacterized protein</fullName>
    </submittedName>
</protein>
<proteinExistence type="predicted"/>
<sequence>MRNRPVPKRQIETQEELNYPRTLLSRTRSLGCRIQDDDATEPDADTFDLVADLNEIFLRLLQASTRAIGVERSAKAHGLSPEAVVRACEIAQQPDTCAQVAGEPFAFASFRPGAPPIIASPLPPAEDAPAREARNLQLQLQAVLVMLIRTASDPLLVEVILGLTPLQVQQRDDLLLRWPLWLVSTRPWTTTTPLCERRLLAPRWSPLDRFEAIADLLKMRSGA</sequence>
<dbReference type="AlphaFoldDB" id="A0A5M6IJT3"/>
<evidence type="ECO:0000313" key="2">
    <source>
        <dbReference type="Proteomes" id="UP000325255"/>
    </source>
</evidence>
<reference evidence="1 2" key="1">
    <citation type="submission" date="2019-09" db="EMBL/GenBank/DDBJ databases">
        <title>Genome sequence of Rhodovastum atsumiense, a diverse member of the Acetobacteraceae family of non-sulfur purple photosynthetic bacteria.</title>
        <authorList>
            <person name="Meyer T."/>
            <person name="Kyndt J."/>
        </authorList>
    </citation>
    <scope>NUCLEOTIDE SEQUENCE [LARGE SCALE GENOMIC DNA]</scope>
    <source>
        <strain evidence="1 2">DSM 21279</strain>
    </source>
</reference>
<gene>
    <name evidence="1" type="ORF">F1189_28740</name>
</gene>
<dbReference type="RefSeq" id="WP_150045315.1">
    <property type="nucleotide sequence ID" value="NZ_OW485603.1"/>
</dbReference>
<accession>A0A5M6IJT3</accession>
<comment type="caution">
    <text evidence="1">The sequence shown here is derived from an EMBL/GenBank/DDBJ whole genome shotgun (WGS) entry which is preliminary data.</text>
</comment>
<dbReference type="EMBL" id="VWPK01000079">
    <property type="protein sequence ID" value="KAA5608526.1"/>
    <property type="molecule type" value="Genomic_DNA"/>
</dbReference>
<keyword evidence="2" id="KW-1185">Reference proteome</keyword>
<organism evidence="1 2">
    <name type="scientific">Rhodovastum atsumiense</name>
    <dbReference type="NCBI Taxonomy" id="504468"/>
    <lineage>
        <taxon>Bacteria</taxon>
        <taxon>Pseudomonadati</taxon>
        <taxon>Pseudomonadota</taxon>
        <taxon>Alphaproteobacteria</taxon>
        <taxon>Acetobacterales</taxon>
        <taxon>Acetobacteraceae</taxon>
        <taxon>Rhodovastum</taxon>
    </lineage>
</organism>
<evidence type="ECO:0000313" key="1">
    <source>
        <dbReference type="EMBL" id="KAA5608526.1"/>
    </source>
</evidence>
<dbReference type="Proteomes" id="UP000325255">
    <property type="component" value="Unassembled WGS sequence"/>
</dbReference>